<keyword evidence="6" id="KW-0540">Nuclease</keyword>
<comment type="similarity">
    <text evidence="1">Belongs to the type-I restriction system S methylase family.</text>
</comment>
<protein>
    <submittedName>
        <fullName evidence="6">Restriction endonuclease subunit S</fullName>
        <ecNumber evidence="6">3.1.21.-</ecNumber>
    </submittedName>
</protein>
<comment type="caution">
    <text evidence="6">The sequence shown here is derived from an EMBL/GenBank/DDBJ whole genome shotgun (WGS) entry which is preliminary data.</text>
</comment>
<name>A0AAW6KAI6_9BACI</name>
<dbReference type="InterPro" id="IPR000055">
    <property type="entry name" value="Restrct_endonuc_typeI_TRD"/>
</dbReference>
<dbReference type="GO" id="GO:0016787">
    <property type="term" value="F:hydrolase activity"/>
    <property type="evidence" value="ECO:0007669"/>
    <property type="project" value="UniProtKB-KW"/>
</dbReference>
<evidence type="ECO:0000256" key="1">
    <source>
        <dbReference type="ARBA" id="ARBA00010923"/>
    </source>
</evidence>
<reference evidence="6" key="1">
    <citation type="submission" date="2022-12" db="EMBL/GenBank/DDBJ databases">
        <title>Draft Genome Sequences of Bacillus licheniformis and Bacillus paralicheniformis strains isolated from Irish skim milk powders.</title>
        <authorList>
            <person name="Lourenco A."/>
            <person name="Li F."/>
            <person name="Geraldine D."/>
            <person name="Tobin J.T."/>
            <person name="Butler F."/>
            <person name="Jordan K."/>
            <person name="Obrien T."/>
        </authorList>
    </citation>
    <scope>NUCLEOTIDE SEQUENCE</scope>
    <source>
        <strain evidence="6">3370</strain>
    </source>
</reference>
<accession>A0AAW6KAI6</accession>
<keyword evidence="2" id="KW-0680">Restriction system</keyword>
<dbReference type="GO" id="GO:0009307">
    <property type="term" value="P:DNA restriction-modification system"/>
    <property type="evidence" value="ECO:0007669"/>
    <property type="project" value="UniProtKB-KW"/>
</dbReference>
<evidence type="ECO:0000256" key="4">
    <source>
        <dbReference type="ARBA" id="ARBA00038652"/>
    </source>
</evidence>
<dbReference type="AlphaFoldDB" id="A0AAW6KAI6"/>
<evidence type="ECO:0000259" key="5">
    <source>
        <dbReference type="Pfam" id="PF01420"/>
    </source>
</evidence>
<evidence type="ECO:0000256" key="3">
    <source>
        <dbReference type="ARBA" id="ARBA00023125"/>
    </source>
</evidence>
<dbReference type="InterPro" id="IPR044946">
    <property type="entry name" value="Restrct_endonuc_typeI_TRD_sf"/>
</dbReference>
<dbReference type="Proteomes" id="UP001216709">
    <property type="component" value="Unassembled WGS sequence"/>
</dbReference>
<dbReference type="RefSeq" id="WP_026580022.1">
    <property type="nucleotide sequence ID" value="NZ_CP020352.1"/>
</dbReference>
<dbReference type="PANTHER" id="PTHR43140">
    <property type="entry name" value="TYPE-1 RESTRICTION ENZYME ECOKI SPECIFICITY PROTEIN"/>
    <property type="match status" value="1"/>
</dbReference>
<dbReference type="EMBL" id="JARAFO010000024">
    <property type="protein sequence ID" value="MDE1452670.1"/>
    <property type="molecule type" value="Genomic_DNA"/>
</dbReference>
<proteinExistence type="inferred from homology"/>
<comment type="subunit">
    <text evidence="4">The methyltransferase is composed of M and S polypeptides.</text>
</comment>
<sequence>MNSQDLKNSILQLAIQGKLVEQREEEGTAKELLEHIKVEKEQLIEEKKIRKEKPLIEINEDEIPFDIPENWEWVRLGNIFKIIMGQSPKGASVFESNDGIEFHQGKVFFGNDYLQRSNQSTNKPTKIVEPNTVLLCVRAPVGIVNITERKICIGRGLCGINTFADMDEKFVLYTLRAFKNDFIKKATGTTFVAITGEVVKNQLVPLPPLEEQKRIVAKIEELLPYVEEYDKAYRELEELNKRFPEDMQKSILQYATQGKLVEQCEEEGNAEELYQQIQEEKEKLVKVGKIKKSKKLPEIKEDDIPFDIPETWKWVRFSDLATFLNGDRGKNYPNKNEYVNEGVPWINTGHITKDGYLTTKTMNYITEEKYESLSGGKIQFGDLVYCLRGATFGKTARIEPYEKGAVASSLMIIRLADLRIREYIFLYLRSPIAFNQLRQYDNGSAQPNLAAKDVAKYLIPLPPLEEQRRIVAKVEELLPYRQQLVK</sequence>
<evidence type="ECO:0000313" key="7">
    <source>
        <dbReference type="Proteomes" id="UP001216709"/>
    </source>
</evidence>
<evidence type="ECO:0000313" key="6">
    <source>
        <dbReference type="EMBL" id="MDE1452670.1"/>
    </source>
</evidence>
<keyword evidence="6" id="KW-0378">Hydrolase</keyword>
<keyword evidence="3" id="KW-0238">DNA-binding</keyword>
<dbReference type="SUPFAM" id="SSF116734">
    <property type="entry name" value="DNA methylase specificity domain"/>
    <property type="match status" value="2"/>
</dbReference>
<dbReference type="GO" id="GO:0004519">
    <property type="term" value="F:endonuclease activity"/>
    <property type="evidence" value="ECO:0007669"/>
    <property type="project" value="UniProtKB-KW"/>
</dbReference>
<evidence type="ECO:0000256" key="2">
    <source>
        <dbReference type="ARBA" id="ARBA00022747"/>
    </source>
</evidence>
<dbReference type="EC" id="3.1.21.-" evidence="6"/>
<dbReference type="CDD" id="cd17499">
    <property type="entry name" value="RMtype1_S_CloLW9ORF3270P-TRD1-CR1_like"/>
    <property type="match status" value="1"/>
</dbReference>
<dbReference type="PANTHER" id="PTHR43140:SF1">
    <property type="entry name" value="TYPE I RESTRICTION ENZYME ECOKI SPECIFICITY SUBUNIT"/>
    <property type="match status" value="1"/>
</dbReference>
<gene>
    <name evidence="6" type="ORF">PVN32_10850</name>
</gene>
<organism evidence="6 7">
    <name type="scientific">Bacillus paralicheniformis</name>
    <dbReference type="NCBI Taxonomy" id="1648923"/>
    <lineage>
        <taxon>Bacteria</taxon>
        <taxon>Bacillati</taxon>
        <taxon>Bacillota</taxon>
        <taxon>Bacilli</taxon>
        <taxon>Bacillales</taxon>
        <taxon>Bacillaceae</taxon>
        <taxon>Bacillus</taxon>
    </lineage>
</organism>
<dbReference type="GO" id="GO:0003677">
    <property type="term" value="F:DNA binding"/>
    <property type="evidence" value="ECO:0007669"/>
    <property type="project" value="UniProtKB-KW"/>
</dbReference>
<dbReference type="InterPro" id="IPR051212">
    <property type="entry name" value="Type-I_RE_S_subunit"/>
</dbReference>
<keyword evidence="6" id="KW-0255">Endonuclease</keyword>
<feature type="domain" description="Type I restriction modification DNA specificity" evidence="5">
    <location>
        <begin position="68"/>
        <end position="222"/>
    </location>
</feature>
<dbReference type="CDD" id="cd17264">
    <property type="entry name" value="RMtype1_S_Eco3763I-TRD2-CR2_like"/>
    <property type="match status" value="1"/>
</dbReference>
<dbReference type="Pfam" id="PF01420">
    <property type="entry name" value="Methylase_S"/>
    <property type="match status" value="2"/>
</dbReference>
<dbReference type="Gene3D" id="3.90.220.20">
    <property type="entry name" value="DNA methylase specificity domains"/>
    <property type="match status" value="2"/>
</dbReference>
<feature type="domain" description="Type I restriction modification DNA specificity" evidence="5">
    <location>
        <begin position="309"/>
        <end position="475"/>
    </location>
</feature>